<dbReference type="Pfam" id="PF03223">
    <property type="entry name" value="V-ATPase_C"/>
    <property type="match status" value="1"/>
</dbReference>
<evidence type="ECO:0000256" key="5">
    <source>
        <dbReference type="ARBA" id="ARBA00053565"/>
    </source>
</evidence>
<dbReference type="RefSeq" id="XP_027609055.1">
    <property type="nucleotide sequence ID" value="XM_027753254.1"/>
</dbReference>
<comment type="subunit">
    <text evidence="6">V-ATPase is a heteromultimeric enzyme composed of a peripheral catalytic V1 complex (components A to H) attached to an integral membrane V0 proton pore complex.</text>
</comment>
<gene>
    <name evidence="7" type="ORF">SCP_0110250</name>
</gene>
<dbReference type="Gene3D" id="3.30.70.1180">
    <property type="entry name" value="Vacuolar atp synthase subunit c, domain 1"/>
    <property type="match status" value="1"/>
</dbReference>
<evidence type="ECO:0000256" key="2">
    <source>
        <dbReference type="ARBA" id="ARBA00022448"/>
    </source>
</evidence>
<dbReference type="CDD" id="cd14785">
    <property type="entry name" value="V-ATPase_C"/>
    <property type="match status" value="1"/>
</dbReference>
<dbReference type="GO" id="GO:0000221">
    <property type="term" value="C:vacuolar proton-transporting V-type ATPase, V1 domain"/>
    <property type="evidence" value="ECO:0007669"/>
    <property type="project" value="TreeGrafter"/>
</dbReference>
<dbReference type="FunFam" id="3.30.70.100:FF:000002">
    <property type="entry name" value="V-type proton ATPase subunit C"/>
    <property type="match status" value="1"/>
</dbReference>
<dbReference type="InterPro" id="IPR004907">
    <property type="entry name" value="ATPase_V1-cplx_csu"/>
</dbReference>
<dbReference type="PANTHER" id="PTHR10137:SF0">
    <property type="entry name" value="V-TYPE PROTON ATPASE SUBUNIT C"/>
    <property type="match status" value="1"/>
</dbReference>
<proteinExistence type="inferred from homology"/>
<evidence type="ECO:0000256" key="6">
    <source>
        <dbReference type="RuleBase" id="RU364010"/>
    </source>
</evidence>
<protein>
    <recommendedName>
        <fullName evidence="6">V-type proton ATPase subunit C</fullName>
    </recommendedName>
</protein>
<dbReference type="FunCoup" id="A0A401G7J6">
    <property type="interactions" value="108"/>
</dbReference>
<keyword evidence="3 6" id="KW-0375">Hydrogen ion transport</keyword>
<dbReference type="EMBL" id="BFAD01000001">
    <property type="protein sequence ID" value="GBE78142.1"/>
    <property type="molecule type" value="Genomic_DNA"/>
</dbReference>
<keyword evidence="2 6" id="KW-0813">Transport</keyword>
<evidence type="ECO:0000256" key="1">
    <source>
        <dbReference type="ARBA" id="ARBA00006138"/>
    </source>
</evidence>
<evidence type="ECO:0000313" key="7">
    <source>
        <dbReference type="EMBL" id="GBE78142.1"/>
    </source>
</evidence>
<dbReference type="PANTHER" id="PTHR10137">
    <property type="entry name" value="V-TYPE PROTON ATPASE SUBUNIT C"/>
    <property type="match status" value="1"/>
</dbReference>
<organism evidence="7 8">
    <name type="scientific">Sparassis crispa</name>
    <dbReference type="NCBI Taxonomy" id="139825"/>
    <lineage>
        <taxon>Eukaryota</taxon>
        <taxon>Fungi</taxon>
        <taxon>Dikarya</taxon>
        <taxon>Basidiomycota</taxon>
        <taxon>Agaricomycotina</taxon>
        <taxon>Agaricomycetes</taxon>
        <taxon>Polyporales</taxon>
        <taxon>Sparassidaceae</taxon>
        <taxon>Sparassis</taxon>
    </lineage>
</organism>
<reference evidence="7 8" key="1">
    <citation type="journal article" date="2018" name="Sci. Rep.">
        <title>Genome sequence of the cauliflower mushroom Sparassis crispa (Hanabiratake) and its association with beneficial usage.</title>
        <authorList>
            <person name="Kiyama R."/>
            <person name="Furutani Y."/>
            <person name="Kawaguchi K."/>
            <person name="Nakanishi T."/>
        </authorList>
    </citation>
    <scope>NUCLEOTIDE SEQUENCE [LARGE SCALE GENOMIC DNA]</scope>
</reference>
<comment type="caution">
    <text evidence="7">The sequence shown here is derived from an EMBL/GenBank/DDBJ whole genome shotgun (WGS) entry which is preliminary data.</text>
</comment>
<keyword evidence="8" id="KW-1185">Reference proteome</keyword>
<dbReference type="AlphaFoldDB" id="A0A401G7J6"/>
<dbReference type="STRING" id="139825.A0A401G7J6"/>
<dbReference type="InterPro" id="IPR036132">
    <property type="entry name" value="Vac_ATP_synth_c_sf"/>
</dbReference>
<comment type="similarity">
    <text evidence="1 6">Belongs to the V-ATPase C subunit family.</text>
</comment>
<comment type="function">
    <text evidence="6">Subunit of the V1 complex of vacuolar(H+)-ATPase (V-ATPase), a multisubunit enzyme composed of a peripheral complex (V1) that hydrolyzes ATP and a membrane integral complex (V0) that translocates protons. V-ATPase is responsible for acidifying and maintaining the pH of intracellular compartments and in some cell types, is targeted to the plasma membrane, where it is responsible for acidifying the extracellular environment. Subunit C is necessary for the assembly of the catalytic sector of the enzyme and is likely to have a specific function in its catalytic activity.</text>
</comment>
<evidence type="ECO:0000313" key="8">
    <source>
        <dbReference type="Proteomes" id="UP000287166"/>
    </source>
</evidence>
<sequence>MPSDQSTWLIAVPADGDSLSSLQAKLPNGGKSPNLAPLPLPQFKTGTLESLVSLSEELPKYDASFTATVAKSVDTLRNLLNNDPAKLAQHIQVNEEPVDTYLLHHWHWNDGRYGTQRPIKDMVDVLNKEMSSIDNVMKVKLNTYNLAKGQLVQLQRKKTGNLSVRSLADVVHRDNFVLDSEFLETVLVAVPRNLVKDWTAKYERLAPLVVPRSATQLAADDEYALFAVVLFKKSHDAFAHQCRESRYVVRDFAYSDALLERQREELASADSAEKELWTELLRLARTNFSEAFQILVHLKVLRLFVESVLRYGLPASYSAFFVKPEPKATKRTLSALQTHFARLGRRASNAKTNAKTDGGEGAGEYQALLEQEYFDFVLFEVPWIVF</sequence>
<accession>A0A401G7J6</accession>
<keyword evidence="4 6" id="KW-0406">Ion transport</keyword>
<dbReference type="Gene3D" id="3.30.70.100">
    <property type="match status" value="1"/>
</dbReference>
<dbReference type="Proteomes" id="UP000287166">
    <property type="component" value="Unassembled WGS sequence"/>
</dbReference>
<dbReference type="SUPFAM" id="SSF118203">
    <property type="entry name" value="Vacuolar ATP synthase subunit C"/>
    <property type="match status" value="1"/>
</dbReference>
<name>A0A401G7J6_9APHY</name>
<dbReference type="GO" id="GO:0046961">
    <property type="term" value="F:proton-transporting ATPase activity, rotational mechanism"/>
    <property type="evidence" value="ECO:0007669"/>
    <property type="project" value="InterPro"/>
</dbReference>
<evidence type="ECO:0000256" key="4">
    <source>
        <dbReference type="ARBA" id="ARBA00023065"/>
    </source>
</evidence>
<dbReference type="GeneID" id="38775059"/>
<evidence type="ECO:0000256" key="3">
    <source>
        <dbReference type="ARBA" id="ARBA00022781"/>
    </source>
</evidence>
<dbReference type="Gene3D" id="1.20.1460.10">
    <property type="entry name" value="subunit c (vma5p) of the yeast v-atpase, domain 2"/>
    <property type="match status" value="1"/>
</dbReference>
<comment type="function">
    <text evidence="5">Subunit of the V1 complex of vacuolar(H+)-ATPase (V-ATPase), a multisubunit enzyme composed of a peripheral complex (V1) that hydrolyzes ATP and a membrane integral complex (V0) that translocates protons. V-ATPase is responsible for acidifying and maintaining the pH of intracellular compartments. Subunit C is necessary for the assembly of the catalytic sector of the enzyme and is likely to have a specific function in its catalytic activity. Reversibly leaves the enzyme after glucose depletion, causing the catalytic subcomplex V1 to detach from the V0 section.</text>
</comment>
<dbReference type="OrthoDB" id="6605928at2759"/>
<dbReference type="InParanoid" id="A0A401G7J6"/>